<feature type="compositionally biased region" description="Low complexity" evidence="1">
    <location>
        <begin position="35"/>
        <end position="47"/>
    </location>
</feature>
<keyword evidence="3" id="KW-1185">Reference proteome</keyword>
<proteinExistence type="predicted"/>
<dbReference type="Proteomes" id="UP000059680">
    <property type="component" value="Chromosome 12"/>
</dbReference>
<sequence>MPPLLHLPPSTRATRQRQVRRGHASSRRLSRAPSRRCPAARPASVAPPRRRPVPTRRPPSPASSQPASVAPPPRPDSPPVSCRSAAAACVVSACRCLADVVSAGRRRRAAPTVGEFVRPP</sequence>
<protein>
    <submittedName>
        <fullName evidence="2">Os12g0110550 protein</fullName>
    </submittedName>
</protein>
<evidence type="ECO:0000256" key="1">
    <source>
        <dbReference type="SAM" id="MobiDB-lite"/>
    </source>
</evidence>
<dbReference type="PaxDb" id="39947-A0A0P0Y666"/>
<evidence type="ECO:0000313" key="3">
    <source>
        <dbReference type="Proteomes" id="UP000059680"/>
    </source>
</evidence>
<reference evidence="3" key="1">
    <citation type="journal article" date="2005" name="Nature">
        <title>The map-based sequence of the rice genome.</title>
        <authorList>
            <consortium name="International rice genome sequencing project (IRGSP)"/>
            <person name="Matsumoto T."/>
            <person name="Wu J."/>
            <person name="Kanamori H."/>
            <person name="Katayose Y."/>
            <person name="Fujisawa M."/>
            <person name="Namiki N."/>
            <person name="Mizuno H."/>
            <person name="Yamamoto K."/>
            <person name="Antonio B.A."/>
            <person name="Baba T."/>
            <person name="Sakata K."/>
            <person name="Nagamura Y."/>
            <person name="Aoki H."/>
            <person name="Arikawa K."/>
            <person name="Arita K."/>
            <person name="Bito T."/>
            <person name="Chiden Y."/>
            <person name="Fujitsuka N."/>
            <person name="Fukunaka R."/>
            <person name="Hamada M."/>
            <person name="Harada C."/>
            <person name="Hayashi A."/>
            <person name="Hijishita S."/>
            <person name="Honda M."/>
            <person name="Hosokawa S."/>
            <person name="Ichikawa Y."/>
            <person name="Idonuma A."/>
            <person name="Iijima M."/>
            <person name="Ikeda M."/>
            <person name="Ikeno M."/>
            <person name="Ito K."/>
            <person name="Ito S."/>
            <person name="Ito T."/>
            <person name="Ito Y."/>
            <person name="Ito Y."/>
            <person name="Iwabuchi A."/>
            <person name="Kamiya K."/>
            <person name="Karasawa W."/>
            <person name="Kurita K."/>
            <person name="Katagiri S."/>
            <person name="Kikuta A."/>
            <person name="Kobayashi H."/>
            <person name="Kobayashi N."/>
            <person name="Machita K."/>
            <person name="Maehara T."/>
            <person name="Masukawa M."/>
            <person name="Mizubayashi T."/>
            <person name="Mukai Y."/>
            <person name="Nagasaki H."/>
            <person name="Nagata Y."/>
            <person name="Naito S."/>
            <person name="Nakashima M."/>
            <person name="Nakama Y."/>
            <person name="Nakamichi Y."/>
            <person name="Nakamura M."/>
            <person name="Meguro A."/>
            <person name="Negishi M."/>
            <person name="Ohta I."/>
            <person name="Ohta T."/>
            <person name="Okamoto M."/>
            <person name="Ono N."/>
            <person name="Saji S."/>
            <person name="Sakaguchi M."/>
            <person name="Sakai K."/>
            <person name="Shibata M."/>
            <person name="Shimokawa T."/>
            <person name="Song J."/>
            <person name="Takazaki Y."/>
            <person name="Terasawa K."/>
            <person name="Tsugane M."/>
            <person name="Tsuji K."/>
            <person name="Ueda S."/>
            <person name="Waki K."/>
            <person name="Yamagata H."/>
            <person name="Yamamoto M."/>
            <person name="Yamamoto S."/>
            <person name="Yamane H."/>
            <person name="Yoshiki S."/>
            <person name="Yoshihara R."/>
            <person name="Yukawa K."/>
            <person name="Zhong H."/>
            <person name="Yano M."/>
            <person name="Yuan Q."/>
            <person name="Ouyang S."/>
            <person name="Liu J."/>
            <person name="Jones K.M."/>
            <person name="Gansberger K."/>
            <person name="Moffat K."/>
            <person name="Hill J."/>
            <person name="Bera J."/>
            <person name="Fadrosh D."/>
            <person name="Jin S."/>
            <person name="Johri S."/>
            <person name="Kim M."/>
            <person name="Overton L."/>
            <person name="Reardon M."/>
            <person name="Tsitrin T."/>
            <person name="Vuong H."/>
            <person name="Weaver B."/>
            <person name="Ciecko A."/>
            <person name="Tallon L."/>
            <person name="Jackson J."/>
            <person name="Pai G."/>
            <person name="Aken S.V."/>
            <person name="Utterback T."/>
            <person name="Reidmuller S."/>
            <person name="Feldblyum T."/>
            <person name="Hsiao J."/>
            <person name="Zismann V."/>
            <person name="Iobst S."/>
            <person name="de Vazeille A.R."/>
            <person name="Buell C.R."/>
            <person name="Ying K."/>
            <person name="Li Y."/>
            <person name="Lu T."/>
            <person name="Huang Y."/>
            <person name="Zhao Q."/>
            <person name="Feng Q."/>
            <person name="Zhang L."/>
            <person name="Zhu J."/>
            <person name="Weng Q."/>
            <person name="Mu J."/>
            <person name="Lu Y."/>
            <person name="Fan D."/>
            <person name="Liu Y."/>
            <person name="Guan J."/>
            <person name="Zhang Y."/>
            <person name="Yu S."/>
            <person name="Liu X."/>
            <person name="Zhang Y."/>
            <person name="Hong G."/>
            <person name="Han B."/>
            <person name="Choisne N."/>
            <person name="Demange N."/>
            <person name="Orjeda G."/>
            <person name="Samain S."/>
            <person name="Cattolico L."/>
            <person name="Pelletier E."/>
            <person name="Couloux A."/>
            <person name="Segurens B."/>
            <person name="Wincker P."/>
            <person name="D'Hont A."/>
            <person name="Scarpelli C."/>
            <person name="Weissenbach J."/>
            <person name="Salanoubat M."/>
            <person name="Quetier F."/>
            <person name="Yu Y."/>
            <person name="Kim H.R."/>
            <person name="Rambo T."/>
            <person name="Currie J."/>
            <person name="Collura K."/>
            <person name="Luo M."/>
            <person name="Yang T."/>
            <person name="Ammiraju J.S.S."/>
            <person name="Engler F."/>
            <person name="Soderlund C."/>
            <person name="Wing R.A."/>
            <person name="Palmer L.E."/>
            <person name="de la Bastide M."/>
            <person name="Spiegel L."/>
            <person name="Nascimento L."/>
            <person name="Zutavern T."/>
            <person name="O'Shaughnessy A."/>
            <person name="Dike S."/>
            <person name="Dedhia N."/>
            <person name="Preston R."/>
            <person name="Balija V."/>
            <person name="McCombie W.R."/>
            <person name="Chow T."/>
            <person name="Chen H."/>
            <person name="Chung M."/>
            <person name="Chen C."/>
            <person name="Shaw J."/>
            <person name="Wu H."/>
            <person name="Hsiao K."/>
            <person name="Chao Y."/>
            <person name="Chu M."/>
            <person name="Cheng C."/>
            <person name="Hour A."/>
            <person name="Lee P."/>
            <person name="Lin S."/>
            <person name="Lin Y."/>
            <person name="Liou J."/>
            <person name="Liu S."/>
            <person name="Hsing Y."/>
            <person name="Raghuvanshi S."/>
            <person name="Mohanty A."/>
            <person name="Bharti A.K."/>
            <person name="Gaur A."/>
            <person name="Gupta V."/>
            <person name="Kumar D."/>
            <person name="Ravi V."/>
            <person name="Vij S."/>
            <person name="Kapur A."/>
            <person name="Khurana P."/>
            <person name="Khurana P."/>
            <person name="Khurana J.P."/>
            <person name="Tyagi A.K."/>
            <person name="Gaikwad K."/>
            <person name="Singh A."/>
            <person name="Dalal V."/>
            <person name="Srivastava S."/>
            <person name="Dixit A."/>
            <person name="Pal A.K."/>
            <person name="Ghazi I.A."/>
            <person name="Yadav M."/>
            <person name="Pandit A."/>
            <person name="Bhargava A."/>
            <person name="Sureshbabu K."/>
            <person name="Batra K."/>
            <person name="Sharma T.R."/>
            <person name="Mohapatra T."/>
            <person name="Singh N.K."/>
            <person name="Messing J."/>
            <person name="Nelson A.B."/>
            <person name="Fuks G."/>
            <person name="Kavchok S."/>
            <person name="Keizer G."/>
            <person name="Linton E."/>
            <person name="Llaca V."/>
            <person name="Song R."/>
            <person name="Tanyolac B."/>
            <person name="Young S."/>
            <person name="Ho-Il K."/>
            <person name="Hahn J.H."/>
            <person name="Sangsakoo G."/>
            <person name="Vanavichit A."/>
            <person name="de Mattos Luiz.A.T."/>
            <person name="Zimmer P.D."/>
            <person name="Malone G."/>
            <person name="Dellagostin O."/>
            <person name="de Oliveira A.C."/>
            <person name="Bevan M."/>
            <person name="Bancroft I."/>
            <person name="Minx P."/>
            <person name="Cordum H."/>
            <person name="Wilson R."/>
            <person name="Cheng Z."/>
            <person name="Jin W."/>
            <person name="Jiang J."/>
            <person name="Leong S.A."/>
            <person name="Iwama H."/>
            <person name="Gojobori T."/>
            <person name="Itoh T."/>
            <person name="Niimura Y."/>
            <person name="Fujii Y."/>
            <person name="Habara T."/>
            <person name="Sakai H."/>
            <person name="Sato Y."/>
            <person name="Wilson G."/>
            <person name="Kumar K."/>
            <person name="McCouch S."/>
            <person name="Juretic N."/>
            <person name="Hoen D."/>
            <person name="Wright S."/>
            <person name="Bruskiewich R."/>
            <person name="Bureau T."/>
            <person name="Miyao A."/>
            <person name="Hirochika H."/>
            <person name="Nishikawa T."/>
            <person name="Kadowaki K."/>
            <person name="Sugiura M."/>
            <person name="Burr B."/>
            <person name="Sasaki T."/>
        </authorList>
    </citation>
    <scope>NUCLEOTIDE SEQUENCE [LARGE SCALE GENOMIC DNA]</scope>
    <source>
        <strain evidence="3">cv. Nipponbare</strain>
    </source>
</reference>
<name>A0A0P0Y666_ORYSJ</name>
<reference evidence="2 3" key="3">
    <citation type="journal article" date="2013" name="Rice">
        <title>Improvement of the Oryza sativa Nipponbare reference genome using next generation sequence and optical map data.</title>
        <authorList>
            <person name="Kawahara Y."/>
            <person name="de la Bastide M."/>
            <person name="Hamilton J.P."/>
            <person name="Kanamori H."/>
            <person name="McCombie W.R."/>
            <person name="Ouyang S."/>
            <person name="Schwartz D.C."/>
            <person name="Tanaka T."/>
            <person name="Wu J."/>
            <person name="Zhou S."/>
            <person name="Childs K.L."/>
            <person name="Davidson R.M."/>
            <person name="Lin H."/>
            <person name="Quesada-Ocampo L."/>
            <person name="Vaillancourt B."/>
            <person name="Sakai H."/>
            <person name="Lee S.S."/>
            <person name="Kim J."/>
            <person name="Numa H."/>
            <person name="Itoh T."/>
            <person name="Buell C.R."/>
            <person name="Matsumoto T."/>
        </authorList>
    </citation>
    <scope>NUCLEOTIDE SEQUENCE [LARGE SCALE GENOMIC DNA]</scope>
    <source>
        <strain evidence="3">cv. Nipponbare</strain>
    </source>
</reference>
<dbReference type="AlphaFoldDB" id="A0A0P0Y666"/>
<reference evidence="2 3" key="2">
    <citation type="journal article" date="2013" name="Plant Cell Physiol.">
        <title>Rice Annotation Project Database (RAP-DB): an integrative and interactive database for rice genomics.</title>
        <authorList>
            <person name="Sakai H."/>
            <person name="Lee S.S."/>
            <person name="Tanaka T."/>
            <person name="Numa H."/>
            <person name="Kim J."/>
            <person name="Kawahara Y."/>
            <person name="Wakimoto H."/>
            <person name="Yang C.C."/>
            <person name="Iwamoto M."/>
            <person name="Abe T."/>
            <person name="Yamada Y."/>
            <person name="Muto A."/>
            <person name="Inokuchi H."/>
            <person name="Ikemura T."/>
            <person name="Matsumoto T."/>
            <person name="Sasaki T."/>
            <person name="Itoh T."/>
        </authorList>
    </citation>
    <scope>NUCLEOTIDE SEQUENCE [LARGE SCALE GENOMIC DNA]</scope>
    <source>
        <strain evidence="3">cv. Nipponbare</strain>
    </source>
</reference>
<organism evidence="2 3">
    <name type="scientific">Oryza sativa subsp. japonica</name>
    <name type="common">Rice</name>
    <dbReference type="NCBI Taxonomy" id="39947"/>
    <lineage>
        <taxon>Eukaryota</taxon>
        <taxon>Viridiplantae</taxon>
        <taxon>Streptophyta</taxon>
        <taxon>Embryophyta</taxon>
        <taxon>Tracheophyta</taxon>
        <taxon>Spermatophyta</taxon>
        <taxon>Magnoliopsida</taxon>
        <taxon>Liliopsida</taxon>
        <taxon>Poales</taxon>
        <taxon>Poaceae</taxon>
        <taxon>BOP clade</taxon>
        <taxon>Oryzoideae</taxon>
        <taxon>Oryzeae</taxon>
        <taxon>Oryzinae</taxon>
        <taxon>Oryza</taxon>
        <taxon>Oryza sativa</taxon>
    </lineage>
</organism>
<gene>
    <name evidence="2" type="ordered locus">Os12g0110550</name>
    <name evidence="2" type="ORF">OSNPB_120110550</name>
</gene>
<feature type="region of interest" description="Disordered" evidence="1">
    <location>
        <begin position="1"/>
        <end position="82"/>
    </location>
</feature>
<dbReference type="InParanoid" id="A0A0P0Y666"/>
<dbReference type="EMBL" id="AP014968">
    <property type="protein sequence ID" value="BAT15555.1"/>
    <property type="molecule type" value="Genomic_DNA"/>
</dbReference>
<feature type="compositionally biased region" description="Basic residues" evidence="1">
    <location>
        <begin position="14"/>
        <end position="34"/>
    </location>
</feature>
<accession>A0A0P0Y666</accession>
<feature type="compositionally biased region" description="Pro residues" evidence="1">
    <location>
        <begin position="69"/>
        <end position="78"/>
    </location>
</feature>
<evidence type="ECO:0000313" key="2">
    <source>
        <dbReference type="EMBL" id="BAT15555.1"/>
    </source>
</evidence>